<dbReference type="Proteomes" id="UP000008021">
    <property type="component" value="Chromosome 2"/>
</dbReference>
<accession>A0A0E0CSS4</accession>
<dbReference type="STRING" id="40149.A0A0E0CSS4"/>
<feature type="region of interest" description="Disordered" evidence="1">
    <location>
        <begin position="137"/>
        <end position="180"/>
    </location>
</feature>
<dbReference type="Gramene" id="OMERI02G34420.2">
    <property type="protein sequence ID" value="OMERI02G34420.2"/>
    <property type="gene ID" value="OMERI02G34420"/>
</dbReference>
<proteinExistence type="predicted"/>
<name>A0A0E0CSS4_9ORYZ</name>
<organism evidence="2">
    <name type="scientific">Oryza meridionalis</name>
    <dbReference type="NCBI Taxonomy" id="40149"/>
    <lineage>
        <taxon>Eukaryota</taxon>
        <taxon>Viridiplantae</taxon>
        <taxon>Streptophyta</taxon>
        <taxon>Embryophyta</taxon>
        <taxon>Tracheophyta</taxon>
        <taxon>Spermatophyta</taxon>
        <taxon>Magnoliopsida</taxon>
        <taxon>Liliopsida</taxon>
        <taxon>Poales</taxon>
        <taxon>Poaceae</taxon>
        <taxon>BOP clade</taxon>
        <taxon>Oryzoideae</taxon>
        <taxon>Oryzeae</taxon>
        <taxon>Oryzinae</taxon>
        <taxon>Oryza</taxon>
    </lineage>
</organism>
<protein>
    <submittedName>
        <fullName evidence="2">Uncharacterized protein</fullName>
    </submittedName>
</protein>
<reference evidence="2" key="2">
    <citation type="submission" date="2018-05" db="EMBL/GenBank/DDBJ databases">
        <title>OmerRS3 (Oryza meridionalis Reference Sequence Version 3).</title>
        <authorList>
            <person name="Zhang J."/>
            <person name="Kudrna D."/>
            <person name="Lee S."/>
            <person name="Talag J."/>
            <person name="Welchert J."/>
            <person name="Wing R.A."/>
        </authorList>
    </citation>
    <scope>NUCLEOTIDE SEQUENCE [LARGE SCALE GENOMIC DNA]</scope>
    <source>
        <strain evidence="2">cv. OR44</strain>
    </source>
</reference>
<dbReference type="AlphaFoldDB" id="A0A0E0CSS4"/>
<feature type="compositionally biased region" description="Basic residues" evidence="1">
    <location>
        <begin position="148"/>
        <end position="159"/>
    </location>
</feature>
<evidence type="ECO:0000313" key="3">
    <source>
        <dbReference type="Proteomes" id="UP000008021"/>
    </source>
</evidence>
<dbReference type="EnsemblPlants" id="OMERI02G34420.2">
    <property type="protein sequence ID" value="OMERI02G34420.2"/>
    <property type="gene ID" value="OMERI02G34420"/>
</dbReference>
<sequence length="291" mass="31386">MAPSILHRASSFSNPAVHHRHLSTFQEGSGVSNRYEGLALLTTIVEGGGNCNPASDPLPNQPMLSTSLINKILHLIDALDLPCRRSYIALDQLLLDTLEALKIAYPKCLSGLSAYHNTSFVSAARKEIRDEAEAIGTDGGACGASHPHGGKSSRDKKARGSPAAGVNGGGAGHGMADASAEMTKRRAKMRKTRWLHKLRRGIIHQQTAGVSRMLWRVFQLAFRVYNFAGGQDERADRLTTTLAREIEAHASSVTLRSVFMVHDEVAESDTVNPIMCNCGPSVDGYTAQIKS</sequence>
<keyword evidence="3" id="KW-1185">Reference proteome</keyword>
<reference evidence="2" key="1">
    <citation type="submission" date="2015-04" db="UniProtKB">
        <authorList>
            <consortium name="EnsemblPlants"/>
        </authorList>
    </citation>
    <scope>IDENTIFICATION</scope>
</reference>
<evidence type="ECO:0000256" key="1">
    <source>
        <dbReference type="SAM" id="MobiDB-lite"/>
    </source>
</evidence>
<evidence type="ECO:0000313" key="2">
    <source>
        <dbReference type="EnsemblPlants" id="OMERI02G34420.2"/>
    </source>
</evidence>
<dbReference type="HOGENOM" id="CLU_974480_0_0_1"/>